<dbReference type="Pfam" id="PF10719">
    <property type="entry name" value="ComFB"/>
    <property type="match status" value="1"/>
</dbReference>
<dbReference type="InterPro" id="IPR019657">
    <property type="entry name" value="ComFB"/>
</dbReference>
<dbReference type="EMBL" id="MJGC01000075">
    <property type="protein sequence ID" value="OEJ74017.1"/>
    <property type="molecule type" value="Genomic_DNA"/>
</dbReference>
<evidence type="ECO:0008006" key="2">
    <source>
        <dbReference type="Google" id="ProtNLM"/>
    </source>
</evidence>
<sequence>MSKKLLNLTLPIVLEEIENVLATYPKYPYQQAFSVSELRQDLVAYVLSRVPNKYAAVEETEPFVYQMGSSVYSSKQMLDIENCIHIGIQDILHVYHQTASRLARSLSTSHLAS</sequence>
<name>A0A1E5QHF3_9CYAN</name>
<dbReference type="STRING" id="1781255.BH720_16820"/>
<dbReference type="AlphaFoldDB" id="A0A1E5QHF3"/>
<comment type="caution">
    <text evidence="1">The sequence shown here is derived from an EMBL/GenBank/DDBJ whole genome shotgun (WGS) entry which is preliminary data.</text>
</comment>
<protein>
    <recommendedName>
        <fullName evidence="2">Competence protein ComFB</fullName>
    </recommendedName>
</protein>
<reference evidence="1" key="1">
    <citation type="submission" date="2016-09" db="EMBL/GenBank/DDBJ databases">
        <title>Draft genome of thermotolerant cyanobacterium Desertifilum sp. strain IPPAS B-1220.</title>
        <authorList>
            <person name="Sinetova M.A."/>
            <person name="Bolakhan K."/>
            <person name="Zayadan B.K."/>
            <person name="Mironov K.S."/>
            <person name="Ustinova V."/>
            <person name="Kupriyanova E.V."/>
            <person name="Sidorov R.A."/>
            <person name="Skrypnik A.N."/>
            <person name="Gogoleva N.E."/>
            <person name="Gogolev Y.V."/>
            <person name="Los D.A."/>
        </authorList>
    </citation>
    <scope>NUCLEOTIDE SEQUENCE [LARGE SCALE GENOMIC DNA]</scope>
    <source>
        <strain evidence="1">IPPAS B-1220</strain>
    </source>
</reference>
<gene>
    <name evidence="1" type="ORF">BH720_16820</name>
</gene>
<dbReference type="OrthoDB" id="515811at2"/>
<evidence type="ECO:0000313" key="1">
    <source>
        <dbReference type="EMBL" id="OEJ74017.1"/>
    </source>
</evidence>
<organism evidence="1">
    <name type="scientific">Desertifilum tharense IPPAS B-1220</name>
    <dbReference type="NCBI Taxonomy" id="1781255"/>
    <lineage>
        <taxon>Bacteria</taxon>
        <taxon>Bacillati</taxon>
        <taxon>Cyanobacteriota</taxon>
        <taxon>Cyanophyceae</taxon>
        <taxon>Desertifilales</taxon>
        <taxon>Desertifilaceae</taxon>
        <taxon>Desertifilum</taxon>
    </lineage>
</organism>
<dbReference type="RefSeq" id="WP_069968381.1">
    <property type="nucleotide sequence ID" value="NZ_CM124774.1"/>
</dbReference>
<proteinExistence type="predicted"/>
<accession>A0A1E5QHF3</accession>